<dbReference type="Pfam" id="PF00651">
    <property type="entry name" value="BTB"/>
    <property type="match status" value="1"/>
</dbReference>
<organism evidence="3 4">
    <name type="scientific">Elsinoe ampelina</name>
    <dbReference type="NCBI Taxonomy" id="302913"/>
    <lineage>
        <taxon>Eukaryota</taxon>
        <taxon>Fungi</taxon>
        <taxon>Dikarya</taxon>
        <taxon>Ascomycota</taxon>
        <taxon>Pezizomycotina</taxon>
        <taxon>Dothideomycetes</taxon>
        <taxon>Dothideomycetidae</taxon>
        <taxon>Myriangiales</taxon>
        <taxon>Elsinoaceae</taxon>
        <taxon>Elsinoe</taxon>
    </lineage>
</organism>
<dbReference type="InterPro" id="IPR000210">
    <property type="entry name" value="BTB/POZ_dom"/>
</dbReference>
<dbReference type="InterPro" id="IPR011333">
    <property type="entry name" value="SKP1/BTB/POZ_sf"/>
</dbReference>
<feature type="region of interest" description="Disordered" evidence="1">
    <location>
        <begin position="170"/>
        <end position="190"/>
    </location>
</feature>
<dbReference type="PROSITE" id="PS50097">
    <property type="entry name" value="BTB"/>
    <property type="match status" value="1"/>
</dbReference>
<dbReference type="Proteomes" id="UP000799538">
    <property type="component" value="Unassembled WGS sequence"/>
</dbReference>
<reference evidence="4" key="1">
    <citation type="journal article" date="2020" name="Stud. Mycol.">
        <title>101 Dothideomycetes genomes: A test case for predicting lifestyles and emergence of pathogens.</title>
        <authorList>
            <person name="Haridas S."/>
            <person name="Albert R."/>
            <person name="Binder M."/>
            <person name="Bloem J."/>
            <person name="LaButti K."/>
            <person name="Salamov A."/>
            <person name="Andreopoulos B."/>
            <person name="Baker S."/>
            <person name="Barry K."/>
            <person name="Bills G."/>
            <person name="Bluhm B."/>
            <person name="Cannon C."/>
            <person name="Castanera R."/>
            <person name="Culley D."/>
            <person name="Daum C."/>
            <person name="Ezra D."/>
            <person name="Gonzalez J."/>
            <person name="Henrissat B."/>
            <person name="Kuo A."/>
            <person name="Liang C."/>
            <person name="Lipzen A."/>
            <person name="Lutzoni F."/>
            <person name="Magnuson J."/>
            <person name="Mondo S."/>
            <person name="Nolan M."/>
            <person name="Ohm R."/>
            <person name="Pangilinan J."/>
            <person name="Park H.-J."/>
            <person name="Ramirez L."/>
            <person name="Alfaro M."/>
            <person name="Sun H."/>
            <person name="Tritt A."/>
            <person name="Yoshinaga Y."/>
            <person name="Zwiers L.-H."/>
            <person name="Turgeon B."/>
            <person name="Goodwin S."/>
            <person name="Spatafora J."/>
            <person name="Crous P."/>
            <person name="Grigoriev I."/>
        </authorList>
    </citation>
    <scope>NUCLEOTIDE SEQUENCE [LARGE SCALE GENOMIC DNA]</scope>
    <source>
        <strain evidence="4">CECT 20119</strain>
    </source>
</reference>
<proteinExistence type="predicted"/>
<gene>
    <name evidence="3" type="ORF">BDZ85DRAFT_320031</name>
</gene>
<evidence type="ECO:0000256" key="1">
    <source>
        <dbReference type="SAM" id="MobiDB-lite"/>
    </source>
</evidence>
<dbReference type="AlphaFoldDB" id="A0A6A6G8K0"/>
<dbReference type="CDD" id="cd18186">
    <property type="entry name" value="BTB_POZ_ZBTB_KLHL-like"/>
    <property type="match status" value="1"/>
</dbReference>
<dbReference type="SUPFAM" id="SSF54695">
    <property type="entry name" value="POZ domain"/>
    <property type="match status" value="1"/>
</dbReference>
<evidence type="ECO:0000313" key="3">
    <source>
        <dbReference type="EMBL" id="KAF2221710.1"/>
    </source>
</evidence>
<name>A0A6A6G8K0_9PEZI</name>
<accession>A0A6A6G8K0</accession>
<dbReference type="OrthoDB" id="3945999at2759"/>
<evidence type="ECO:0000259" key="2">
    <source>
        <dbReference type="PROSITE" id="PS50097"/>
    </source>
</evidence>
<keyword evidence="4" id="KW-1185">Reference proteome</keyword>
<feature type="domain" description="BTB" evidence="2">
    <location>
        <begin position="28"/>
        <end position="114"/>
    </location>
</feature>
<dbReference type="PANTHER" id="PTHR47843:SF5">
    <property type="entry name" value="BTB_POZ DOMAIN PROTEIN"/>
    <property type="match status" value="1"/>
</dbReference>
<dbReference type="PANTHER" id="PTHR47843">
    <property type="entry name" value="BTB DOMAIN-CONTAINING PROTEIN-RELATED"/>
    <property type="match status" value="1"/>
</dbReference>
<dbReference type="EMBL" id="ML992509">
    <property type="protein sequence ID" value="KAF2221710.1"/>
    <property type="molecule type" value="Genomic_DNA"/>
</dbReference>
<protein>
    <recommendedName>
        <fullName evidence="2">BTB domain-containing protein</fullName>
    </recommendedName>
</protein>
<sequence>MAMGGVYTQPQHGSLVMLSGLRESGDYSDLIVKCGSKIHRVHKAILCSRSDYFKVACKPDAFKVGPFRDCLCTLAQRFQEGRDHVINIPAAVSHRDTASGDHPNTIKAVIDFCYGLPSYDQNGPASVPALEWLAAMYVAADKYQVHDMKQNLIASFKRCLAGMKDSQPRKRVATDNHYGQIGNRTSPRFNFNPTPKDETFSRAPFACIPGVITLLYSNLPGEDRVMKEDVLKWLLNEKPSCLRTATMDNVLTSNPDFAADMARMLRDKYCPSEDDDTPENIHGRPVFLTPHHMTPWN</sequence>
<evidence type="ECO:0000313" key="4">
    <source>
        <dbReference type="Proteomes" id="UP000799538"/>
    </source>
</evidence>
<dbReference type="Gene3D" id="3.30.710.10">
    <property type="entry name" value="Potassium Channel Kv1.1, Chain A"/>
    <property type="match status" value="1"/>
</dbReference>